<accession>A0ABT6R577</accession>
<name>A0ABT6R577_9BACL</name>
<dbReference type="EMBL" id="JASBQV010000025">
    <property type="protein sequence ID" value="MDI3235960.1"/>
    <property type="molecule type" value="Genomic_DNA"/>
</dbReference>
<keyword evidence="2" id="KW-1185">Reference proteome</keyword>
<protein>
    <submittedName>
        <fullName evidence="1">Uncharacterized protein</fullName>
    </submittedName>
</protein>
<sequence length="130" mass="15483">MPFKTFAVRNEVILPIHYLRGLSKLREQEMGWNEIFDNGLGVVKEIKERNHKIIAPPTTGVRKERMGHDFRDGVFDEMKVYAKHFGLKQAELIELFAWIYFSTQFTEKEKEFFQLNDWIFYVESDSDSDQ</sequence>
<organism evidence="1 2">
    <name type="scientific">Exiguobacterium antarcticum</name>
    <dbReference type="NCBI Taxonomy" id="132920"/>
    <lineage>
        <taxon>Bacteria</taxon>
        <taxon>Bacillati</taxon>
        <taxon>Bacillota</taxon>
        <taxon>Bacilli</taxon>
        <taxon>Bacillales</taxon>
        <taxon>Bacillales Family XII. Incertae Sedis</taxon>
        <taxon>Exiguobacterium</taxon>
    </lineage>
</organism>
<reference evidence="1 2" key="1">
    <citation type="submission" date="2023-04" db="EMBL/GenBank/DDBJ databases">
        <title>Antarctic isolates genomes.</title>
        <authorList>
            <person name="Dimov S.G."/>
        </authorList>
    </citation>
    <scope>NUCLEOTIDE SEQUENCE [LARGE SCALE GENOMIC DNA]</scope>
    <source>
        <strain evidence="1 2">AL19</strain>
    </source>
</reference>
<proteinExistence type="predicted"/>
<dbReference type="Proteomes" id="UP001243286">
    <property type="component" value="Unassembled WGS sequence"/>
</dbReference>
<evidence type="ECO:0000313" key="2">
    <source>
        <dbReference type="Proteomes" id="UP001243286"/>
    </source>
</evidence>
<comment type="caution">
    <text evidence="1">The sequence shown here is derived from an EMBL/GenBank/DDBJ whole genome shotgun (WGS) entry which is preliminary data.</text>
</comment>
<evidence type="ECO:0000313" key="1">
    <source>
        <dbReference type="EMBL" id="MDI3235960.1"/>
    </source>
</evidence>
<gene>
    <name evidence="1" type="ORF">QK289_13165</name>
</gene>
<dbReference type="RefSeq" id="WP_282356951.1">
    <property type="nucleotide sequence ID" value="NZ_JASBQV010000025.1"/>
</dbReference>